<dbReference type="PANTHER" id="PTHR42646">
    <property type="entry name" value="FLAP ENDONUCLEASE XNI"/>
    <property type="match status" value="1"/>
</dbReference>
<dbReference type="PANTHER" id="PTHR42646:SF2">
    <property type="entry name" value="5'-3' EXONUCLEASE FAMILY PROTEIN"/>
    <property type="match status" value="1"/>
</dbReference>
<evidence type="ECO:0000256" key="2">
    <source>
        <dbReference type="ARBA" id="ARBA00022801"/>
    </source>
</evidence>
<dbReference type="GO" id="GO:0008409">
    <property type="term" value="F:5'-3' exonuclease activity"/>
    <property type="evidence" value="ECO:0007669"/>
    <property type="project" value="InterPro"/>
</dbReference>
<dbReference type="InterPro" id="IPR029060">
    <property type="entry name" value="PIN-like_dom_sf"/>
</dbReference>
<dbReference type="Gene3D" id="1.10.150.20">
    <property type="entry name" value="5' to 3' exonuclease, C-terminal subdomain"/>
    <property type="match status" value="1"/>
</dbReference>
<evidence type="ECO:0000259" key="3">
    <source>
        <dbReference type="SMART" id="SM00475"/>
    </source>
</evidence>
<dbReference type="Gene3D" id="3.40.50.1010">
    <property type="entry name" value="5'-nuclease"/>
    <property type="match status" value="1"/>
</dbReference>
<proteinExistence type="predicted"/>
<gene>
    <name evidence="4" type="ORF">METZ01_LOCUS216438</name>
</gene>
<dbReference type="SMART" id="SM00475">
    <property type="entry name" value="53EXOc"/>
    <property type="match status" value="1"/>
</dbReference>
<protein>
    <recommendedName>
        <fullName evidence="3">5'-3' exonuclease domain-containing protein</fullName>
    </recommendedName>
</protein>
<dbReference type="CDD" id="cd09860">
    <property type="entry name" value="PIN_T4-like"/>
    <property type="match status" value="1"/>
</dbReference>
<evidence type="ECO:0000313" key="4">
    <source>
        <dbReference type="EMBL" id="SVB63584.1"/>
    </source>
</evidence>
<keyword evidence="2" id="KW-0378">Hydrolase</keyword>
<reference evidence="4" key="1">
    <citation type="submission" date="2018-05" db="EMBL/GenBank/DDBJ databases">
        <authorList>
            <person name="Lanie J.A."/>
            <person name="Ng W.-L."/>
            <person name="Kazmierczak K.M."/>
            <person name="Andrzejewski T.M."/>
            <person name="Davidsen T.M."/>
            <person name="Wayne K.J."/>
            <person name="Tettelin H."/>
            <person name="Glass J.I."/>
            <person name="Rusch D."/>
            <person name="Podicherti R."/>
            <person name="Tsui H.-C.T."/>
            <person name="Winkler M.E."/>
        </authorList>
    </citation>
    <scope>NUCLEOTIDE SEQUENCE</scope>
</reference>
<organism evidence="4">
    <name type="scientific">marine metagenome</name>
    <dbReference type="NCBI Taxonomy" id="408172"/>
    <lineage>
        <taxon>unclassified sequences</taxon>
        <taxon>metagenomes</taxon>
        <taxon>ecological metagenomes</taxon>
    </lineage>
</organism>
<dbReference type="Pfam" id="PF02739">
    <property type="entry name" value="5_3_exonuc_N"/>
    <property type="match status" value="1"/>
</dbReference>
<dbReference type="InterPro" id="IPR020046">
    <property type="entry name" value="5-3_exonucl_a-hlix_arch_N"/>
</dbReference>
<dbReference type="InterPro" id="IPR036276">
    <property type="entry name" value="T4_RNaseH_C"/>
</dbReference>
<dbReference type="GO" id="GO:0003677">
    <property type="term" value="F:DNA binding"/>
    <property type="evidence" value="ECO:0007669"/>
    <property type="project" value="InterPro"/>
</dbReference>
<dbReference type="InterPro" id="IPR038969">
    <property type="entry name" value="FEN"/>
</dbReference>
<dbReference type="Pfam" id="PF09293">
    <property type="entry name" value="RNaseH_C"/>
    <property type="match status" value="1"/>
</dbReference>
<dbReference type="AlphaFoldDB" id="A0A382FMK8"/>
<sequence>MVLVDFNGLAIGSIMGSLNRGEGLSESLVKHIILNNLRLYRKKYSESKYGKIVICCDSPSWRRDVYPEYKANRVTGREKDKHNWGEIFDLIDSTLNDIRNNFPYAVIKIDKAEADDIIGALTIHKSIPLIGEDVVIISADKDFIQLQKHGHVIQWSPMFNKIVKDNNPIKYLFEHLCKGDSGDGVPNVLSPDDCLVNHVRQSPMTKKKIGEWWDNKDRLKEVMPQEVFRNYIRNREMIDLDRTPESIKKESIDQYENYEYPKRSNILTYLIENRMKMLIENAGEF</sequence>
<accession>A0A382FMK8</accession>
<dbReference type="GO" id="GO:0033567">
    <property type="term" value="P:DNA replication, Okazaki fragment processing"/>
    <property type="evidence" value="ECO:0007669"/>
    <property type="project" value="InterPro"/>
</dbReference>
<dbReference type="SUPFAM" id="SSF88723">
    <property type="entry name" value="PIN domain-like"/>
    <property type="match status" value="1"/>
</dbReference>
<dbReference type="EMBL" id="UINC01050524">
    <property type="protein sequence ID" value="SVB63584.1"/>
    <property type="molecule type" value="Genomic_DNA"/>
</dbReference>
<dbReference type="InterPro" id="IPR002421">
    <property type="entry name" value="5-3_exonuclease"/>
</dbReference>
<name>A0A382FMK8_9ZZZZ</name>
<dbReference type="InterPro" id="IPR036279">
    <property type="entry name" value="5-3_exonuclease_C_sf"/>
</dbReference>
<dbReference type="GO" id="GO:0017108">
    <property type="term" value="F:5'-flap endonuclease activity"/>
    <property type="evidence" value="ECO:0007669"/>
    <property type="project" value="InterPro"/>
</dbReference>
<evidence type="ECO:0000256" key="1">
    <source>
        <dbReference type="ARBA" id="ARBA00022722"/>
    </source>
</evidence>
<dbReference type="SUPFAM" id="SSF47807">
    <property type="entry name" value="5' to 3' exonuclease, C-terminal subdomain"/>
    <property type="match status" value="1"/>
</dbReference>
<feature type="domain" description="5'-3' exonuclease" evidence="3">
    <location>
        <begin position="1"/>
        <end position="261"/>
    </location>
</feature>
<keyword evidence="1" id="KW-0540">Nuclease</keyword>